<dbReference type="InterPro" id="IPR029068">
    <property type="entry name" value="Glyas_Bleomycin-R_OHBP_Dase"/>
</dbReference>
<gene>
    <name evidence="5" type="ORF">SNOG_01014</name>
</gene>
<dbReference type="InterPro" id="IPR036866">
    <property type="entry name" value="RibonucZ/Hydroxyglut_hydro"/>
</dbReference>
<comment type="similarity">
    <text evidence="1">Belongs to the metallo-beta-lactamase superfamily.</text>
</comment>
<reference evidence="6" key="1">
    <citation type="journal article" date="2007" name="Plant Cell">
        <title>Dothideomycete-plant interactions illuminated by genome sequencing and EST analysis of the wheat pathogen Stagonospora nodorum.</title>
        <authorList>
            <person name="Hane J.K."/>
            <person name="Lowe R.G."/>
            <person name="Solomon P.S."/>
            <person name="Tan K.C."/>
            <person name="Schoch C.L."/>
            <person name="Spatafora J.W."/>
            <person name="Crous P.W."/>
            <person name="Kodira C."/>
            <person name="Birren B.W."/>
            <person name="Galagan J.E."/>
            <person name="Torriani S.F."/>
            <person name="McDonald B.A."/>
            <person name="Oliver R.P."/>
        </authorList>
    </citation>
    <scope>NUCLEOTIDE SEQUENCE [LARGE SCALE GENOMIC DNA]</scope>
    <source>
        <strain evidence="6">SN15 / ATCC MYA-4574 / FGSC 10173</strain>
    </source>
</reference>
<proteinExistence type="inferred from homology"/>
<dbReference type="SUPFAM" id="SSF54593">
    <property type="entry name" value="Glyoxalase/Bleomycin resistance protein/Dihydroxybiphenyl dioxygenase"/>
    <property type="match status" value="1"/>
</dbReference>
<dbReference type="GO" id="GO:0046872">
    <property type="term" value="F:metal ion binding"/>
    <property type="evidence" value="ECO:0007669"/>
    <property type="project" value="UniProtKB-KW"/>
</dbReference>
<dbReference type="GeneID" id="5967899"/>
<evidence type="ECO:0000313" key="6">
    <source>
        <dbReference type="Proteomes" id="UP000001055"/>
    </source>
</evidence>
<protein>
    <recommendedName>
        <fullName evidence="7">VOC domain-containing protein</fullName>
    </recommendedName>
</protein>
<dbReference type="CDD" id="cd07267">
    <property type="entry name" value="THT_Oxygenase_N"/>
    <property type="match status" value="1"/>
</dbReference>
<accession>Q0V4Q0</accession>
<dbReference type="PANTHER" id="PTHR42978:SF5">
    <property type="entry name" value="METALLO-BETA-LACTAMASE DOMAIN-CONTAINING PROTEIN"/>
    <property type="match status" value="1"/>
</dbReference>
<dbReference type="PANTHER" id="PTHR42978">
    <property type="entry name" value="QUORUM-QUENCHING LACTONASE YTNP-RELATED-RELATED"/>
    <property type="match status" value="1"/>
</dbReference>
<evidence type="ECO:0000256" key="1">
    <source>
        <dbReference type="ARBA" id="ARBA00007749"/>
    </source>
</evidence>
<evidence type="ECO:0000313" key="5">
    <source>
        <dbReference type="EMBL" id="EAT92509.2"/>
    </source>
</evidence>
<evidence type="ECO:0000256" key="4">
    <source>
        <dbReference type="ARBA" id="ARBA00022833"/>
    </source>
</evidence>
<keyword evidence="3" id="KW-0378">Hydrolase</keyword>
<dbReference type="EMBL" id="CH445325">
    <property type="protein sequence ID" value="EAT92509.2"/>
    <property type="molecule type" value="Genomic_DNA"/>
</dbReference>
<evidence type="ECO:0000256" key="2">
    <source>
        <dbReference type="ARBA" id="ARBA00022723"/>
    </source>
</evidence>
<dbReference type="GO" id="GO:0016787">
    <property type="term" value="F:hydrolase activity"/>
    <property type="evidence" value="ECO:0007669"/>
    <property type="project" value="UniProtKB-KW"/>
</dbReference>
<dbReference type="VEuPathDB" id="FungiDB:JI435_010140"/>
<keyword evidence="2" id="KW-0479">Metal-binding</keyword>
<dbReference type="RefSeq" id="XP_001791673.1">
    <property type="nucleotide sequence ID" value="XM_001791621.1"/>
</dbReference>
<dbReference type="FunFam" id="3.10.180.10:FF:000039">
    <property type="entry name" value="Trihydroxytoluene oxygenase (AFU_orthologue AFUA_8G02470)"/>
    <property type="match status" value="1"/>
</dbReference>
<dbReference type="InParanoid" id="Q0V4Q0"/>
<dbReference type="Gene3D" id="3.10.180.10">
    <property type="entry name" value="2,3-Dihydroxybiphenyl 1,2-Dioxygenase, domain 1"/>
    <property type="match status" value="2"/>
</dbReference>
<sequence>MQEGWSVYMPTYLQFDLNWKPFHDEGFELAKGLIIRYCPGHTPGLSILQVNMKDSGAWIFTTDQYIVKENYDSLANQRWFTRDHAAWSRSNQMIHSLQKLTNAKLILGRDREAGKSRAVIQATRGEAEDMPLYPANHFYRLPPKFDTGATKHDDPRIALTSTAFVIYNHTNLSAARQFLLDFGLEPARESQDGKVLFFKGYGTEPFIYIARQSSSNTFGGASYEVSSRNELERATKTIPGCSAIEQLAAPGGGEYVKLIDPAGHIVLLVHGQTKSKSSPPSVTLKVTPTNLEFDDQKPRKGTFQRFDPGPAPVHRWGHYGVTYPQGAYQEMYDWYTGYLALAPSDVVYKDGKAIICFFHIDKGEEWSDHHAFFFKGVKDGQEVGVAHAAFETHDFDIQQLGHDWLTEKGYENCWGVGRVGAPFPSLVEAFGLTSRSAYEGLARASRAAGTEDLGPAGSICLLIIAFEFQIMILDDKGNPVQKFALNLLECQTNH</sequence>
<dbReference type="KEGG" id="pno:SNOG_01014"/>
<dbReference type="Proteomes" id="UP000001055">
    <property type="component" value="Unassembled WGS sequence"/>
</dbReference>
<evidence type="ECO:0008006" key="7">
    <source>
        <dbReference type="Google" id="ProtNLM"/>
    </source>
</evidence>
<dbReference type="AlphaFoldDB" id="Q0V4Q0"/>
<dbReference type="SUPFAM" id="SSF56281">
    <property type="entry name" value="Metallo-hydrolase/oxidoreductase"/>
    <property type="match status" value="1"/>
</dbReference>
<keyword evidence="4" id="KW-0862">Zinc</keyword>
<dbReference type="Gene3D" id="3.60.15.10">
    <property type="entry name" value="Ribonuclease Z/Hydroxyacylglutathione hydrolase-like"/>
    <property type="match status" value="1"/>
</dbReference>
<evidence type="ECO:0000256" key="3">
    <source>
        <dbReference type="ARBA" id="ARBA00022801"/>
    </source>
</evidence>
<organism evidence="5 6">
    <name type="scientific">Phaeosphaeria nodorum (strain SN15 / ATCC MYA-4574 / FGSC 10173)</name>
    <name type="common">Glume blotch fungus</name>
    <name type="synonym">Parastagonospora nodorum</name>
    <dbReference type="NCBI Taxonomy" id="321614"/>
    <lineage>
        <taxon>Eukaryota</taxon>
        <taxon>Fungi</taxon>
        <taxon>Dikarya</taxon>
        <taxon>Ascomycota</taxon>
        <taxon>Pezizomycotina</taxon>
        <taxon>Dothideomycetes</taxon>
        <taxon>Pleosporomycetidae</taxon>
        <taxon>Pleosporales</taxon>
        <taxon>Pleosporineae</taxon>
        <taxon>Phaeosphaeriaceae</taxon>
        <taxon>Parastagonospora</taxon>
    </lineage>
</organism>
<dbReference type="InterPro" id="IPR051013">
    <property type="entry name" value="MBL_superfamily_lactonases"/>
</dbReference>
<name>Q0V4Q0_PHANO</name>